<dbReference type="Proteomes" id="UP000020681">
    <property type="component" value="Unassembled WGS sequence"/>
</dbReference>
<gene>
    <name evidence="1" type="ORF">I551_6263</name>
</gene>
<evidence type="ECO:0000313" key="2">
    <source>
        <dbReference type="Proteomes" id="UP000020681"/>
    </source>
</evidence>
<dbReference type="EMBL" id="JAOL01000164">
    <property type="protein sequence ID" value="EUA87299.1"/>
    <property type="molecule type" value="Genomic_DNA"/>
</dbReference>
<organism evidence="1 2">
    <name type="scientific">Mycobacterium ulcerans str. Harvey</name>
    <dbReference type="NCBI Taxonomy" id="1299332"/>
    <lineage>
        <taxon>Bacteria</taxon>
        <taxon>Bacillati</taxon>
        <taxon>Actinomycetota</taxon>
        <taxon>Actinomycetes</taxon>
        <taxon>Mycobacteriales</taxon>
        <taxon>Mycobacteriaceae</taxon>
        <taxon>Mycobacterium</taxon>
        <taxon>Mycobacterium ulcerans group</taxon>
    </lineage>
</organism>
<proteinExistence type="predicted"/>
<protein>
    <submittedName>
        <fullName evidence="1">Uncharacterized protein</fullName>
    </submittedName>
</protein>
<comment type="caution">
    <text evidence="1">The sequence shown here is derived from an EMBL/GenBank/DDBJ whole genome shotgun (WGS) entry which is preliminary data.</text>
</comment>
<name>A0ABN0QRH8_MYCUL</name>
<accession>A0ABN0QRH8</accession>
<sequence>MRAVEAWQETNFAAGGPGCPTLAGRLLLASVPFFGWQFSAKHQRYQ</sequence>
<keyword evidence="2" id="KW-1185">Reference proteome</keyword>
<evidence type="ECO:0000313" key="1">
    <source>
        <dbReference type="EMBL" id="EUA87299.1"/>
    </source>
</evidence>
<reference evidence="1 2" key="1">
    <citation type="submission" date="2014-01" db="EMBL/GenBank/DDBJ databases">
        <authorList>
            <person name="Dobos K."/>
            <person name="Lenaerts A."/>
            <person name="Ordway D."/>
            <person name="DeGroote M.A."/>
            <person name="Parker T."/>
            <person name="Sizemore C."/>
            <person name="Tallon L.J."/>
            <person name="Sadzewicz L.K."/>
            <person name="Sengamalay N."/>
            <person name="Fraser C.M."/>
            <person name="Hine E."/>
            <person name="Shefchek K.A."/>
            <person name="Das S.P."/>
            <person name="Tettelin H."/>
        </authorList>
    </citation>
    <scope>NUCLEOTIDE SEQUENCE [LARGE SCALE GENOMIC DNA]</scope>
    <source>
        <strain evidence="1 2">Harvey</strain>
    </source>
</reference>